<feature type="domain" description="Regulatory protein YycH-like" evidence="1">
    <location>
        <begin position="86"/>
        <end position="232"/>
    </location>
</feature>
<proteinExistence type="predicted"/>
<sequence length="248" mass="27847">MDFGRAKNVLIYAFLLLNLVLGYQLWVDARESAGSSLDYTSLGDSTQRLMEEKGIQILAPIPSDTPVMPKLTYRYLNGDKAAGIVQLDQPIDSKLVFSEKEMVAALKKTIPDIDQYKLDPLANLDASDRFILHPLAEQKWPLFHVNLELYYSNQKITAYRQSPIEMSTFEEEQQVLPASKALGTLVELFLPNEAVVQDISLGYYGEEFNSDSQVAAPAWRFVLEGGQTYYVQGISGEVISPKTEKPEE</sequence>
<evidence type="ECO:0000259" key="1">
    <source>
        <dbReference type="Pfam" id="PF09648"/>
    </source>
</evidence>
<dbReference type="Gene3D" id="2.40.128.690">
    <property type="entry name" value="YycH protein, domain 3-like"/>
    <property type="match status" value="1"/>
</dbReference>
<dbReference type="Pfam" id="PF09648">
    <property type="entry name" value="YycI"/>
    <property type="match status" value="1"/>
</dbReference>
<name>A0ABR8T2B3_9BACL</name>
<protein>
    <submittedName>
        <fullName evidence="2">Two-component system regulatory protein YycI</fullName>
    </submittedName>
</protein>
<reference evidence="2 3" key="1">
    <citation type="submission" date="2020-08" db="EMBL/GenBank/DDBJ databases">
        <title>A Genomic Blueprint of the Chicken Gut Microbiome.</title>
        <authorList>
            <person name="Gilroy R."/>
            <person name="Ravi A."/>
            <person name="Getino M."/>
            <person name="Pursley I."/>
            <person name="Horton D.L."/>
            <person name="Alikhan N.-F."/>
            <person name="Baker D."/>
            <person name="Gharbi K."/>
            <person name="Hall N."/>
            <person name="Watson M."/>
            <person name="Adriaenssens E.M."/>
            <person name="Foster-Nyarko E."/>
            <person name="Jarju S."/>
            <person name="Secka A."/>
            <person name="Antonio M."/>
            <person name="Oren A."/>
            <person name="Chaudhuri R."/>
            <person name="La Ragione R.M."/>
            <person name="Hildebrand F."/>
            <person name="Pallen M.J."/>
        </authorList>
    </citation>
    <scope>NUCLEOTIDE SEQUENCE [LARGE SCALE GENOMIC DNA]</scope>
    <source>
        <strain evidence="2 3">Sa2BVA9</strain>
    </source>
</reference>
<evidence type="ECO:0000313" key="2">
    <source>
        <dbReference type="EMBL" id="MBD7969887.1"/>
    </source>
</evidence>
<dbReference type="EMBL" id="JACSQL010000009">
    <property type="protein sequence ID" value="MBD7969887.1"/>
    <property type="molecule type" value="Genomic_DNA"/>
</dbReference>
<organism evidence="2 3">
    <name type="scientific">Paenibacillus gallinarum</name>
    <dbReference type="NCBI Taxonomy" id="2762232"/>
    <lineage>
        <taxon>Bacteria</taxon>
        <taxon>Bacillati</taxon>
        <taxon>Bacillota</taxon>
        <taxon>Bacilli</taxon>
        <taxon>Bacillales</taxon>
        <taxon>Paenibacillaceae</taxon>
        <taxon>Paenibacillus</taxon>
    </lineage>
</organism>
<keyword evidence="3" id="KW-1185">Reference proteome</keyword>
<accession>A0ABR8T2B3</accession>
<dbReference type="Proteomes" id="UP000608071">
    <property type="component" value="Unassembled WGS sequence"/>
</dbReference>
<gene>
    <name evidence="2" type="ORF">H9647_17645</name>
</gene>
<dbReference type="InterPro" id="IPR018604">
    <property type="entry name" value="YycI-like"/>
</dbReference>
<dbReference type="RefSeq" id="WP_191802424.1">
    <property type="nucleotide sequence ID" value="NZ_JACSQL010000009.1"/>
</dbReference>
<comment type="caution">
    <text evidence="2">The sequence shown here is derived from an EMBL/GenBank/DDBJ whole genome shotgun (WGS) entry which is preliminary data.</text>
</comment>
<evidence type="ECO:0000313" key="3">
    <source>
        <dbReference type="Proteomes" id="UP000608071"/>
    </source>
</evidence>